<feature type="region of interest" description="Disordered" evidence="1">
    <location>
        <begin position="1"/>
        <end position="69"/>
    </location>
</feature>
<reference evidence="3" key="1">
    <citation type="journal article" date="2023" name="Mol. Biol. Evol.">
        <title>Third-Generation Sequencing Reveals the Adaptive Role of the Epigenome in Three Deep-Sea Polychaetes.</title>
        <authorList>
            <person name="Perez M."/>
            <person name="Aroh O."/>
            <person name="Sun Y."/>
            <person name="Lan Y."/>
            <person name="Juniper S.K."/>
            <person name="Young C.R."/>
            <person name="Angers B."/>
            <person name="Qian P.Y."/>
        </authorList>
    </citation>
    <scope>NUCLEOTIDE SEQUENCE</scope>
    <source>
        <strain evidence="3">P08H-3</strain>
    </source>
</reference>
<dbReference type="Pfam" id="PF01607">
    <property type="entry name" value="CBM_14"/>
    <property type="match status" value="1"/>
</dbReference>
<feature type="compositionally biased region" description="Basic and acidic residues" evidence="1">
    <location>
        <begin position="38"/>
        <end position="55"/>
    </location>
</feature>
<dbReference type="GO" id="GO:0008061">
    <property type="term" value="F:chitin binding"/>
    <property type="evidence" value="ECO:0007669"/>
    <property type="project" value="InterPro"/>
</dbReference>
<dbReference type="AlphaFoldDB" id="A0AAD9N7H9"/>
<proteinExistence type="predicted"/>
<sequence>MTPISADELGDEVTDDDLPRLEDPSKMQDPDAAATHIEPLESQRDHQVSRTDDGKSLYGCNSGQSRPVTGQQNQYEICYNGQWWIMSCPGNGYFDIQLQVCVINTGFVPQNPIPTSPPVAYQPPPAVQHQPPPAVQYQPPPAVQYQPPPAVQYQPPPPVPYQPPPAVQYQPPSAVQYLPPPPPPPPPDIYIPQPVNSHLPVSQVPAPAVPSPTVSPPAKPRTPGTLPVLLIPISTGVGYVSGHAQVPPIPEAWLGPQAATTSAAHASSQAASLPPIFIPLPPSWPVATNTQTQAGGGSPTSILVAVPSMPASSTSGLPPWLTSVPSPVPAPAPYPAPAPVPKPYPHLVPAPDLQTGFLQYHSHHLQQPYAAQIANSLPPIPPPTPPTQPTAPAYVHAYGLVPRSAPGLAPGTRVWKRKPDLQLQIEVA</sequence>
<dbReference type="EMBL" id="JAODUP010000148">
    <property type="protein sequence ID" value="KAK2159700.1"/>
    <property type="molecule type" value="Genomic_DNA"/>
</dbReference>
<protein>
    <recommendedName>
        <fullName evidence="2">Chitin-binding type-2 domain-containing protein</fullName>
    </recommendedName>
</protein>
<dbReference type="InterPro" id="IPR002557">
    <property type="entry name" value="Chitin-bd_dom"/>
</dbReference>
<evidence type="ECO:0000313" key="4">
    <source>
        <dbReference type="Proteomes" id="UP001208570"/>
    </source>
</evidence>
<gene>
    <name evidence="3" type="ORF">LSH36_148g08057</name>
</gene>
<dbReference type="GO" id="GO:0005576">
    <property type="term" value="C:extracellular region"/>
    <property type="evidence" value="ECO:0007669"/>
    <property type="project" value="InterPro"/>
</dbReference>
<evidence type="ECO:0000259" key="2">
    <source>
        <dbReference type="Pfam" id="PF01607"/>
    </source>
</evidence>
<feature type="region of interest" description="Disordered" evidence="1">
    <location>
        <begin position="194"/>
        <end position="221"/>
    </location>
</feature>
<dbReference type="SUPFAM" id="SSF57625">
    <property type="entry name" value="Invertebrate chitin-binding proteins"/>
    <property type="match status" value="1"/>
</dbReference>
<feature type="compositionally biased region" description="Basic and acidic residues" evidence="1">
    <location>
        <begin position="17"/>
        <end position="29"/>
    </location>
</feature>
<dbReference type="Proteomes" id="UP001208570">
    <property type="component" value="Unassembled WGS sequence"/>
</dbReference>
<organism evidence="3 4">
    <name type="scientific">Paralvinella palmiformis</name>
    <dbReference type="NCBI Taxonomy" id="53620"/>
    <lineage>
        <taxon>Eukaryota</taxon>
        <taxon>Metazoa</taxon>
        <taxon>Spiralia</taxon>
        <taxon>Lophotrochozoa</taxon>
        <taxon>Annelida</taxon>
        <taxon>Polychaeta</taxon>
        <taxon>Sedentaria</taxon>
        <taxon>Canalipalpata</taxon>
        <taxon>Terebellida</taxon>
        <taxon>Terebelliformia</taxon>
        <taxon>Alvinellidae</taxon>
        <taxon>Paralvinella</taxon>
    </lineage>
</organism>
<feature type="region of interest" description="Disordered" evidence="1">
    <location>
        <begin position="115"/>
        <end position="166"/>
    </location>
</feature>
<comment type="caution">
    <text evidence="3">The sequence shown here is derived from an EMBL/GenBank/DDBJ whole genome shotgun (WGS) entry which is preliminary data.</text>
</comment>
<dbReference type="InterPro" id="IPR036508">
    <property type="entry name" value="Chitin-bd_dom_sf"/>
</dbReference>
<accession>A0AAD9N7H9</accession>
<evidence type="ECO:0000256" key="1">
    <source>
        <dbReference type="SAM" id="MobiDB-lite"/>
    </source>
</evidence>
<evidence type="ECO:0000313" key="3">
    <source>
        <dbReference type="EMBL" id="KAK2159700.1"/>
    </source>
</evidence>
<feature type="compositionally biased region" description="Pro residues" evidence="1">
    <location>
        <begin position="207"/>
        <end position="220"/>
    </location>
</feature>
<feature type="compositionally biased region" description="Polar residues" evidence="1">
    <location>
        <begin position="59"/>
        <end position="69"/>
    </location>
</feature>
<keyword evidence="4" id="KW-1185">Reference proteome</keyword>
<feature type="domain" description="Chitin-binding type-2" evidence="2">
    <location>
        <begin position="73"/>
        <end position="104"/>
    </location>
</feature>
<name>A0AAD9N7H9_9ANNE</name>